<evidence type="ECO:0000313" key="1">
    <source>
        <dbReference type="EMBL" id="KAF6759186.1"/>
    </source>
</evidence>
<gene>
    <name evidence="1" type="ORF">DFP72DRAFT_773889</name>
</gene>
<dbReference type="EMBL" id="JACGCI010000016">
    <property type="protein sequence ID" value="KAF6759186.1"/>
    <property type="molecule type" value="Genomic_DNA"/>
</dbReference>
<protein>
    <submittedName>
        <fullName evidence="1">Uncharacterized protein</fullName>
    </submittedName>
</protein>
<dbReference type="AlphaFoldDB" id="A0A8H6MBM0"/>
<dbReference type="OrthoDB" id="1728974at2759"/>
<name>A0A8H6MBM0_9AGAR</name>
<accession>A0A8H6MBM0</accession>
<feature type="non-terminal residue" evidence="1">
    <location>
        <position position="65"/>
    </location>
</feature>
<evidence type="ECO:0000313" key="2">
    <source>
        <dbReference type="Proteomes" id="UP000521943"/>
    </source>
</evidence>
<comment type="caution">
    <text evidence="1">The sequence shown here is derived from an EMBL/GenBank/DDBJ whole genome shotgun (WGS) entry which is preliminary data.</text>
</comment>
<keyword evidence="2" id="KW-1185">Reference proteome</keyword>
<sequence>MQVGTRLRHLFSTLLLFGEPSYPGRLWAEFAPDICSDLAHRIRAMPAFRQLQVIPPAHVHDYGLY</sequence>
<proteinExistence type="predicted"/>
<dbReference type="Proteomes" id="UP000521943">
    <property type="component" value="Unassembled WGS sequence"/>
</dbReference>
<reference evidence="1 2" key="1">
    <citation type="submission" date="2020-07" db="EMBL/GenBank/DDBJ databases">
        <title>Comparative genomics of pyrophilous fungi reveals a link between fire events and developmental genes.</title>
        <authorList>
            <consortium name="DOE Joint Genome Institute"/>
            <person name="Steindorff A.S."/>
            <person name="Carver A."/>
            <person name="Calhoun S."/>
            <person name="Stillman K."/>
            <person name="Liu H."/>
            <person name="Lipzen A."/>
            <person name="Pangilinan J."/>
            <person name="Labutti K."/>
            <person name="Bruns T.D."/>
            <person name="Grigoriev I.V."/>
        </authorList>
    </citation>
    <scope>NUCLEOTIDE SEQUENCE [LARGE SCALE GENOMIC DNA]</scope>
    <source>
        <strain evidence="1 2">CBS 144469</strain>
    </source>
</reference>
<organism evidence="1 2">
    <name type="scientific">Ephemerocybe angulata</name>
    <dbReference type="NCBI Taxonomy" id="980116"/>
    <lineage>
        <taxon>Eukaryota</taxon>
        <taxon>Fungi</taxon>
        <taxon>Dikarya</taxon>
        <taxon>Basidiomycota</taxon>
        <taxon>Agaricomycotina</taxon>
        <taxon>Agaricomycetes</taxon>
        <taxon>Agaricomycetidae</taxon>
        <taxon>Agaricales</taxon>
        <taxon>Agaricineae</taxon>
        <taxon>Psathyrellaceae</taxon>
        <taxon>Ephemerocybe</taxon>
    </lineage>
</organism>